<dbReference type="Proteomes" id="UP000623172">
    <property type="component" value="Unassembled WGS sequence"/>
</dbReference>
<feature type="transmembrane region" description="Helical" evidence="1">
    <location>
        <begin position="12"/>
        <end position="34"/>
    </location>
</feature>
<feature type="transmembrane region" description="Helical" evidence="1">
    <location>
        <begin position="46"/>
        <end position="63"/>
    </location>
</feature>
<keyword evidence="1" id="KW-0472">Membrane</keyword>
<evidence type="ECO:0000313" key="3">
    <source>
        <dbReference type="Proteomes" id="UP000623172"/>
    </source>
</evidence>
<evidence type="ECO:0000313" key="2">
    <source>
        <dbReference type="EMBL" id="MBC8530229.1"/>
    </source>
</evidence>
<sequence length="168" mass="19101">MLYKETCKPKTGSGFQNILMVVGMAVGIILFVGLTNMLKRAFGLPWIEYLVYVVIIAFCYWLIKTRVQEFRYAVAEDELTVERIVGGREKLLLKVDLKTVTAAGMAAQLPRLNCKNHNFAFRKGSDLLVIQYMENGQPKQVTLDASEEFVRCVMHSLKNCCPEARIYP</sequence>
<accession>A0A926D2E4</accession>
<gene>
    <name evidence="2" type="ORF">H8696_00010</name>
</gene>
<dbReference type="RefSeq" id="WP_249314120.1">
    <property type="nucleotide sequence ID" value="NZ_JACRSR010000001.1"/>
</dbReference>
<evidence type="ECO:0000256" key="1">
    <source>
        <dbReference type="SAM" id="Phobius"/>
    </source>
</evidence>
<protein>
    <submittedName>
        <fullName evidence="2">Uncharacterized protein</fullName>
    </submittedName>
</protein>
<proteinExistence type="predicted"/>
<dbReference type="AlphaFoldDB" id="A0A926D2E4"/>
<reference evidence="2" key="1">
    <citation type="submission" date="2020-08" db="EMBL/GenBank/DDBJ databases">
        <title>Genome public.</title>
        <authorList>
            <person name="Liu C."/>
            <person name="Sun Q."/>
        </authorList>
    </citation>
    <scope>NUCLEOTIDE SEQUENCE</scope>
    <source>
        <strain evidence="2">NSJ-53</strain>
    </source>
</reference>
<keyword evidence="1" id="KW-0812">Transmembrane</keyword>
<organism evidence="2 3">
    <name type="scientific">Gehongia tenuis</name>
    <dbReference type="NCBI Taxonomy" id="2763655"/>
    <lineage>
        <taxon>Bacteria</taxon>
        <taxon>Bacillati</taxon>
        <taxon>Bacillota</taxon>
        <taxon>Clostridia</taxon>
        <taxon>Christensenellales</taxon>
        <taxon>Christensenellaceae</taxon>
        <taxon>Gehongia</taxon>
    </lineage>
</organism>
<name>A0A926D2E4_9FIRM</name>
<keyword evidence="3" id="KW-1185">Reference proteome</keyword>
<keyword evidence="1" id="KW-1133">Transmembrane helix</keyword>
<comment type="caution">
    <text evidence="2">The sequence shown here is derived from an EMBL/GenBank/DDBJ whole genome shotgun (WGS) entry which is preliminary data.</text>
</comment>
<dbReference type="EMBL" id="JACRSR010000001">
    <property type="protein sequence ID" value="MBC8530229.1"/>
    <property type="molecule type" value="Genomic_DNA"/>
</dbReference>